<dbReference type="GO" id="GO:0051537">
    <property type="term" value="F:2 iron, 2 sulfur cluster binding"/>
    <property type="evidence" value="ECO:0007669"/>
    <property type="project" value="InterPro"/>
</dbReference>
<dbReference type="Proteomes" id="UP000256561">
    <property type="component" value="Unassembled WGS sequence"/>
</dbReference>
<dbReference type="PROSITE" id="PS51387">
    <property type="entry name" value="FAD_PCMH"/>
    <property type="match status" value="1"/>
</dbReference>
<dbReference type="GO" id="GO:0005506">
    <property type="term" value="F:iron ion binding"/>
    <property type="evidence" value="ECO:0007669"/>
    <property type="project" value="InterPro"/>
</dbReference>
<dbReference type="InterPro" id="IPR005107">
    <property type="entry name" value="CO_DH_flav_C"/>
</dbReference>
<dbReference type="SUPFAM" id="SSF47741">
    <property type="entry name" value="CO dehydrogenase ISP C-domain like"/>
    <property type="match status" value="1"/>
</dbReference>
<evidence type="ECO:0000313" key="10">
    <source>
        <dbReference type="Proteomes" id="UP000256561"/>
    </source>
</evidence>
<dbReference type="PANTHER" id="PTHR45444:SF3">
    <property type="entry name" value="XANTHINE DEHYDROGENASE"/>
    <property type="match status" value="1"/>
</dbReference>
<dbReference type="InterPro" id="IPR036010">
    <property type="entry name" value="2Fe-2S_ferredoxin-like_sf"/>
</dbReference>
<evidence type="ECO:0000259" key="7">
    <source>
        <dbReference type="PROSITE" id="PS51085"/>
    </source>
</evidence>
<dbReference type="InterPro" id="IPR002346">
    <property type="entry name" value="Mopterin_DH_FAD-bd"/>
</dbReference>
<dbReference type="Pfam" id="PF00941">
    <property type="entry name" value="FAD_binding_5"/>
    <property type="match status" value="1"/>
</dbReference>
<dbReference type="InterPro" id="IPR012175">
    <property type="entry name" value="Xanth_DH_ssu_bac"/>
</dbReference>
<dbReference type="RefSeq" id="WP_115592436.1">
    <property type="nucleotide sequence ID" value="NZ_QRHA01000003.1"/>
</dbReference>
<dbReference type="InterPro" id="IPR036683">
    <property type="entry name" value="CO_DH_flav_C_dom_sf"/>
</dbReference>
<evidence type="ECO:0000256" key="4">
    <source>
        <dbReference type="ARBA" id="ARBA00023002"/>
    </source>
</evidence>
<dbReference type="PROSITE" id="PS51085">
    <property type="entry name" value="2FE2S_FER_2"/>
    <property type="match status" value="1"/>
</dbReference>
<evidence type="ECO:0000256" key="5">
    <source>
        <dbReference type="ARBA" id="ARBA00023004"/>
    </source>
</evidence>
<dbReference type="SUPFAM" id="SSF56176">
    <property type="entry name" value="FAD-binding/transporter-associated domain-like"/>
    <property type="match status" value="1"/>
</dbReference>
<keyword evidence="3" id="KW-0274">FAD</keyword>
<proteinExistence type="predicted"/>
<dbReference type="GO" id="GO:0071949">
    <property type="term" value="F:FAD binding"/>
    <property type="evidence" value="ECO:0007669"/>
    <property type="project" value="InterPro"/>
</dbReference>
<dbReference type="PROSITE" id="PS00197">
    <property type="entry name" value="2FE2S_FER_1"/>
    <property type="match status" value="1"/>
</dbReference>
<dbReference type="InterPro" id="IPR036884">
    <property type="entry name" value="2Fe-2S-bd_dom_sf"/>
</dbReference>
<dbReference type="InterPro" id="IPR036318">
    <property type="entry name" value="FAD-bd_PCMH-like_sf"/>
</dbReference>
<name>A0A3D8MBD5_9ALTE</name>
<evidence type="ECO:0000259" key="8">
    <source>
        <dbReference type="PROSITE" id="PS51387"/>
    </source>
</evidence>
<reference evidence="10" key="1">
    <citation type="submission" date="2018-08" db="EMBL/GenBank/DDBJ databases">
        <authorList>
            <person name="Zhang J."/>
            <person name="Du Z.-J."/>
        </authorList>
    </citation>
    <scope>NUCLEOTIDE SEQUENCE [LARGE SCALE GENOMIC DNA]</scope>
    <source>
        <strain evidence="10">KCTC 52655</strain>
    </source>
</reference>
<dbReference type="InterPro" id="IPR012675">
    <property type="entry name" value="Beta-grasp_dom_sf"/>
</dbReference>
<dbReference type="SUPFAM" id="SSF54292">
    <property type="entry name" value="2Fe-2S ferredoxin-like"/>
    <property type="match status" value="1"/>
</dbReference>
<dbReference type="Gene3D" id="1.10.150.120">
    <property type="entry name" value="[2Fe-2S]-binding domain"/>
    <property type="match status" value="1"/>
</dbReference>
<dbReference type="PIRSF" id="PIRSF036557">
    <property type="entry name" value="XdhA_RC"/>
    <property type="match status" value="1"/>
</dbReference>
<dbReference type="InterPro" id="IPR006058">
    <property type="entry name" value="2Fe2S_fd_BS"/>
</dbReference>
<dbReference type="Pfam" id="PF00111">
    <property type="entry name" value="Fer2"/>
    <property type="match status" value="1"/>
</dbReference>
<gene>
    <name evidence="9" type="primary">xdhA</name>
    <name evidence="9" type="ORF">DXV75_05790</name>
</gene>
<protein>
    <submittedName>
        <fullName evidence="9">Xanthine dehydrogenase small subunit</fullName>
        <ecNumber evidence="9">1.17.1.4</ecNumber>
    </submittedName>
</protein>
<dbReference type="SMART" id="SM01092">
    <property type="entry name" value="CO_deh_flav_C"/>
    <property type="match status" value="1"/>
</dbReference>
<dbReference type="GO" id="GO:0004854">
    <property type="term" value="F:xanthine dehydrogenase activity"/>
    <property type="evidence" value="ECO:0007669"/>
    <property type="project" value="UniProtKB-EC"/>
</dbReference>
<dbReference type="Pfam" id="PF03450">
    <property type="entry name" value="CO_deh_flav_C"/>
    <property type="match status" value="1"/>
</dbReference>
<dbReference type="AlphaFoldDB" id="A0A3D8MBD5"/>
<dbReference type="InterPro" id="IPR016208">
    <property type="entry name" value="Ald_Oxase/xanthine_DH-like"/>
</dbReference>
<keyword evidence="6" id="KW-0830">Ubiquinone</keyword>
<dbReference type="PANTHER" id="PTHR45444">
    <property type="entry name" value="XANTHINE DEHYDROGENASE"/>
    <property type="match status" value="1"/>
</dbReference>
<dbReference type="EMBL" id="QRHA01000003">
    <property type="protein sequence ID" value="RDV27537.1"/>
    <property type="molecule type" value="Genomic_DNA"/>
</dbReference>
<keyword evidence="2" id="KW-0479">Metal-binding</keyword>
<dbReference type="Pfam" id="PF01799">
    <property type="entry name" value="Fer2_2"/>
    <property type="match status" value="1"/>
</dbReference>
<keyword evidence="5" id="KW-0408">Iron</keyword>
<dbReference type="InterPro" id="IPR014307">
    <property type="entry name" value="Xanthine_DH_ssu"/>
</dbReference>
<keyword evidence="1" id="KW-0285">Flavoprotein</keyword>
<evidence type="ECO:0000313" key="9">
    <source>
        <dbReference type="EMBL" id="RDV27537.1"/>
    </source>
</evidence>
<comment type="caution">
    <text evidence="9">The sequence shown here is derived from an EMBL/GenBank/DDBJ whole genome shotgun (WGS) entry which is preliminary data.</text>
</comment>
<accession>A0A3D8MBD5</accession>
<dbReference type="SUPFAM" id="SSF55447">
    <property type="entry name" value="CO dehydrogenase flavoprotein C-terminal domain-like"/>
    <property type="match status" value="1"/>
</dbReference>
<dbReference type="CDD" id="cd00207">
    <property type="entry name" value="fer2"/>
    <property type="match status" value="1"/>
</dbReference>
<feature type="domain" description="FAD-binding PCMH-type" evidence="8">
    <location>
        <begin position="188"/>
        <end position="361"/>
    </location>
</feature>
<dbReference type="InterPro" id="IPR001041">
    <property type="entry name" value="2Fe-2S_ferredoxin-type"/>
</dbReference>
<dbReference type="InterPro" id="IPR002888">
    <property type="entry name" value="2Fe-2S-bd"/>
</dbReference>
<dbReference type="Gene3D" id="3.30.43.10">
    <property type="entry name" value="Uridine Diphospho-n-acetylenolpyruvylglucosamine Reductase, domain 2"/>
    <property type="match status" value="1"/>
</dbReference>
<keyword evidence="4 9" id="KW-0560">Oxidoreductase</keyword>
<dbReference type="EC" id="1.17.1.4" evidence="9"/>
<feature type="domain" description="2Fe-2S ferredoxin-type" evidence="7">
    <location>
        <begin position="1"/>
        <end position="86"/>
    </location>
</feature>
<evidence type="ECO:0000256" key="2">
    <source>
        <dbReference type="ARBA" id="ARBA00022723"/>
    </source>
</evidence>
<dbReference type="InterPro" id="IPR016169">
    <property type="entry name" value="FAD-bd_PCMH_sub2"/>
</dbReference>
<evidence type="ECO:0000256" key="6">
    <source>
        <dbReference type="ARBA" id="ARBA00023075"/>
    </source>
</evidence>
<evidence type="ECO:0000256" key="3">
    <source>
        <dbReference type="ARBA" id="ARBA00022827"/>
    </source>
</evidence>
<evidence type="ECO:0000256" key="1">
    <source>
        <dbReference type="ARBA" id="ARBA00022630"/>
    </source>
</evidence>
<organism evidence="9 10">
    <name type="scientific">Alteromonas aestuariivivens</name>
    <dbReference type="NCBI Taxonomy" id="1938339"/>
    <lineage>
        <taxon>Bacteria</taxon>
        <taxon>Pseudomonadati</taxon>
        <taxon>Pseudomonadota</taxon>
        <taxon>Gammaproteobacteria</taxon>
        <taxon>Alteromonadales</taxon>
        <taxon>Alteromonadaceae</taxon>
        <taxon>Alteromonas/Salinimonas group</taxon>
        <taxon>Alteromonas</taxon>
    </lineage>
</organism>
<dbReference type="NCBIfam" id="TIGR02963">
    <property type="entry name" value="xanthine_xdhA"/>
    <property type="match status" value="1"/>
</dbReference>
<keyword evidence="10" id="KW-1185">Reference proteome</keyword>
<dbReference type="OrthoDB" id="9775084at2"/>
<dbReference type="Gene3D" id="3.10.20.30">
    <property type="match status" value="1"/>
</dbReference>
<sequence length="487" mass="53225">MVRFLLNRELVEISAAADLTVLQFLREQRALTGTKEGCAAGDCGACTVVVAELNPDESGLHYRSINSCIALLSALDGKQLITVEHLARDKKLHPVQEAMVRHHGSQCGFCTPGFVMSLFSLYHSSRNEAAPLVRSDVEQALSGNLCRCTGYRPIIDAALDACNQPVADEFLRDQQQTMSALKALGTDSCSTASQLLIPTSRQMLADYRTRYPDAPLVAGSTDLSLEVTQKGHKFDRLISLAKMEPLKKCTDEGQTIQIGAAAPLSDITPLLLSHYPSLKELIHRFASLPIRNQATLGGNVANASPIGDMPPVLLALGAQIFVDNGETERSIPVAEFFTGYRKTALQSDEWISRIDVDKLSKNQCLSAYKVSKRHEDDISAVCAVFNIAVTNGVIENVQSGFGGVAATPVSCPQLSDALTGKRWDCQETLNLGKQILQQAFSPIDDVRASAEYRRTVLANLWHRFWLEHQSSNSAKHQLVETRVVTYA</sequence>
<dbReference type="Gene3D" id="3.30.390.50">
    <property type="entry name" value="CO dehydrogenase flavoprotein, C-terminal domain"/>
    <property type="match status" value="1"/>
</dbReference>
<dbReference type="Gene3D" id="3.30.465.10">
    <property type="match status" value="1"/>
</dbReference>
<dbReference type="InterPro" id="IPR016167">
    <property type="entry name" value="FAD-bd_PCMH_sub1"/>
</dbReference>
<dbReference type="InterPro" id="IPR016166">
    <property type="entry name" value="FAD-bd_PCMH"/>
</dbReference>